<dbReference type="SUPFAM" id="SSF54160">
    <property type="entry name" value="Chromo domain-like"/>
    <property type="match status" value="1"/>
</dbReference>
<dbReference type="SUPFAM" id="SSF50630">
    <property type="entry name" value="Acid proteases"/>
    <property type="match status" value="1"/>
</dbReference>
<dbReference type="GO" id="GO:0015074">
    <property type="term" value="P:DNA integration"/>
    <property type="evidence" value="ECO:0007669"/>
    <property type="project" value="UniProtKB-KW"/>
</dbReference>
<keyword evidence="12" id="KW-0239">DNA-directed DNA polymerase</keyword>
<keyword evidence="15" id="KW-0511">Multifunctional enzyme</keyword>
<keyword evidence="13" id="KW-0238">DNA-binding</keyword>
<dbReference type="InterPro" id="IPR036397">
    <property type="entry name" value="RNaseH_sf"/>
</dbReference>
<dbReference type="EMBL" id="CP144745">
    <property type="protein sequence ID" value="WVZ49037.1"/>
    <property type="molecule type" value="Genomic_DNA"/>
</dbReference>
<evidence type="ECO:0000256" key="9">
    <source>
        <dbReference type="ARBA" id="ARBA00022842"/>
    </source>
</evidence>
<feature type="domain" description="Reverse transcriptase" evidence="16">
    <location>
        <begin position="280"/>
        <end position="459"/>
    </location>
</feature>
<dbReference type="GO" id="GO:0046872">
    <property type="term" value="F:metal ion binding"/>
    <property type="evidence" value="ECO:0007669"/>
    <property type="project" value="UniProtKB-KW"/>
</dbReference>
<evidence type="ECO:0000256" key="5">
    <source>
        <dbReference type="ARBA" id="ARBA00022723"/>
    </source>
</evidence>
<dbReference type="Pfam" id="PF08284">
    <property type="entry name" value="RVP_2"/>
    <property type="match status" value="1"/>
</dbReference>
<dbReference type="PROSITE" id="PS50878">
    <property type="entry name" value="RT_POL"/>
    <property type="match status" value="1"/>
</dbReference>
<evidence type="ECO:0000259" key="17">
    <source>
        <dbReference type="PROSITE" id="PS50994"/>
    </source>
</evidence>
<keyword evidence="1" id="KW-0645">Protease</keyword>
<dbReference type="InterPro" id="IPR023780">
    <property type="entry name" value="Chromo_domain"/>
</dbReference>
<keyword evidence="11" id="KW-0695">RNA-directed DNA polymerase</keyword>
<evidence type="ECO:0000256" key="10">
    <source>
        <dbReference type="ARBA" id="ARBA00022908"/>
    </source>
</evidence>
<dbReference type="GO" id="GO:0004190">
    <property type="term" value="F:aspartic-type endopeptidase activity"/>
    <property type="evidence" value="ECO:0007669"/>
    <property type="project" value="UniProtKB-KW"/>
</dbReference>
<dbReference type="InterPro" id="IPR043502">
    <property type="entry name" value="DNA/RNA_pol_sf"/>
</dbReference>
<protein>
    <recommendedName>
        <fullName evidence="20">Reverse transcriptase</fullName>
    </recommendedName>
</protein>
<dbReference type="InterPro" id="IPR016197">
    <property type="entry name" value="Chromo-like_dom_sf"/>
</dbReference>
<dbReference type="CDD" id="cd01647">
    <property type="entry name" value="RT_LTR"/>
    <property type="match status" value="1"/>
</dbReference>
<dbReference type="InterPro" id="IPR001584">
    <property type="entry name" value="Integrase_cat-core"/>
</dbReference>
<evidence type="ECO:0000259" key="16">
    <source>
        <dbReference type="PROSITE" id="PS50878"/>
    </source>
</evidence>
<dbReference type="GO" id="GO:0004519">
    <property type="term" value="F:endonuclease activity"/>
    <property type="evidence" value="ECO:0007669"/>
    <property type="project" value="UniProtKB-KW"/>
</dbReference>
<feature type="domain" description="Integrase catalytic" evidence="17">
    <location>
        <begin position="775"/>
        <end position="867"/>
    </location>
</feature>
<keyword evidence="7" id="KW-0255">Endonuclease</keyword>
<dbReference type="Pfam" id="PF17921">
    <property type="entry name" value="Integrase_H2C2"/>
    <property type="match status" value="1"/>
</dbReference>
<evidence type="ECO:0008006" key="20">
    <source>
        <dbReference type="Google" id="ProtNLM"/>
    </source>
</evidence>
<dbReference type="GO" id="GO:0006508">
    <property type="term" value="P:proteolysis"/>
    <property type="evidence" value="ECO:0007669"/>
    <property type="project" value="UniProtKB-KW"/>
</dbReference>
<keyword evidence="14" id="KW-0233">DNA recombination</keyword>
<keyword evidence="10" id="KW-0229">DNA integration</keyword>
<keyword evidence="3" id="KW-0548">Nucleotidyltransferase</keyword>
<dbReference type="GO" id="GO:0003887">
    <property type="term" value="F:DNA-directed DNA polymerase activity"/>
    <property type="evidence" value="ECO:0007669"/>
    <property type="project" value="UniProtKB-KW"/>
</dbReference>
<dbReference type="SUPFAM" id="SSF53098">
    <property type="entry name" value="Ribonuclease H-like"/>
    <property type="match status" value="1"/>
</dbReference>
<dbReference type="Gene3D" id="3.30.70.270">
    <property type="match status" value="2"/>
</dbReference>
<dbReference type="Pfam" id="PF24626">
    <property type="entry name" value="SH3_Tf2-1"/>
    <property type="match status" value="1"/>
</dbReference>
<evidence type="ECO:0000256" key="4">
    <source>
        <dbReference type="ARBA" id="ARBA00022722"/>
    </source>
</evidence>
<keyword evidence="6" id="KW-0064">Aspartyl protease</keyword>
<dbReference type="CDD" id="cd00303">
    <property type="entry name" value="retropepsin_like"/>
    <property type="match status" value="1"/>
</dbReference>
<name>A0AAQ3SFY2_PASNO</name>
<proteinExistence type="predicted"/>
<dbReference type="Gene3D" id="2.40.70.10">
    <property type="entry name" value="Acid Proteases"/>
    <property type="match status" value="1"/>
</dbReference>
<evidence type="ECO:0000256" key="13">
    <source>
        <dbReference type="ARBA" id="ARBA00023125"/>
    </source>
</evidence>
<evidence type="ECO:0000256" key="8">
    <source>
        <dbReference type="ARBA" id="ARBA00022801"/>
    </source>
</evidence>
<dbReference type="FunFam" id="3.30.70.270:FF:000020">
    <property type="entry name" value="Transposon Tf2-6 polyprotein-like Protein"/>
    <property type="match status" value="1"/>
</dbReference>
<organism evidence="18 19">
    <name type="scientific">Paspalum notatum var. saurae</name>
    <dbReference type="NCBI Taxonomy" id="547442"/>
    <lineage>
        <taxon>Eukaryota</taxon>
        <taxon>Viridiplantae</taxon>
        <taxon>Streptophyta</taxon>
        <taxon>Embryophyta</taxon>
        <taxon>Tracheophyta</taxon>
        <taxon>Spermatophyta</taxon>
        <taxon>Magnoliopsida</taxon>
        <taxon>Liliopsida</taxon>
        <taxon>Poales</taxon>
        <taxon>Poaceae</taxon>
        <taxon>PACMAD clade</taxon>
        <taxon>Panicoideae</taxon>
        <taxon>Andropogonodae</taxon>
        <taxon>Paspaleae</taxon>
        <taxon>Paspalinae</taxon>
        <taxon>Paspalum</taxon>
    </lineage>
</organism>
<dbReference type="Pfam" id="PF00078">
    <property type="entry name" value="RVT_1"/>
    <property type="match status" value="1"/>
</dbReference>
<evidence type="ECO:0000256" key="12">
    <source>
        <dbReference type="ARBA" id="ARBA00022932"/>
    </source>
</evidence>
<reference evidence="18 19" key="1">
    <citation type="submission" date="2024-02" db="EMBL/GenBank/DDBJ databases">
        <title>High-quality chromosome-scale genome assembly of Pensacola bahiagrass (Paspalum notatum Flugge var. saurae).</title>
        <authorList>
            <person name="Vega J.M."/>
            <person name="Podio M."/>
            <person name="Orjuela J."/>
            <person name="Siena L.A."/>
            <person name="Pessino S.C."/>
            <person name="Combes M.C."/>
            <person name="Mariac C."/>
            <person name="Albertini E."/>
            <person name="Pupilli F."/>
            <person name="Ortiz J.P.A."/>
            <person name="Leblanc O."/>
        </authorList>
    </citation>
    <scope>NUCLEOTIDE SEQUENCE [LARGE SCALE GENOMIC DNA]</scope>
    <source>
        <strain evidence="18">R1</strain>
        <tissue evidence="18">Leaf</tissue>
    </source>
</reference>
<dbReference type="GO" id="GO:0003964">
    <property type="term" value="F:RNA-directed DNA polymerase activity"/>
    <property type="evidence" value="ECO:0007669"/>
    <property type="project" value="UniProtKB-KW"/>
</dbReference>
<keyword evidence="19" id="KW-1185">Reference proteome</keyword>
<keyword evidence="2" id="KW-0808">Transferase</keyword>
<sequence>MGYAFSVKYEPGHLEVCPKKTKTQLNALAFNDLDRELTEEVLNQLAVEDTLAEEFCQLSLNALSSMDHTGCIKLRALVKSTVMLLLLDSGSSHSFVSSDFVQQVGLSTVTIPPRKVTLANGHRITVDKMDTPCKANMLVLDMAPYDAILGYDWLSLHSPMECNWADRTISFTLNGQSVQLQGLKQSPPQVTAITPEQVFKATHGNDIWAFAIIDSPVPDILQSVLKEYEHVFQEPQQLPPSRAYDHSIPLQPGATPFNSRPYRYSPLHKIEIEQQVQQLLKSGLLTHNSSPFASPVLLVHKKDGQWRFCVDYRKLNDLTIKNRFPLLVIEEILDELHGSCYFTKLDMRSGYHQIRMLEAYEYKTTFKTHQGHYQFKVMPFGLTNAPATFQCVMNEILQPFLRKFVLVFLDDILIYSPTLDLHVVHINQVVELLRAHQLYLKPSKCSFAQTSIGYLGRIISAQGVSTDPDKTIAIQKWPPPTTVTELRAFLGLTNYYRRFVKNYGILARPLTQLWSQQAEQAFLHLKSALTSTPMLALPNFQLPFTVETDACGESIGAVLMQQGQPIAFLSKGLSDKHKALFMKRNFGLNSSSGKYKQGKENIAADALSRVGHLMTTQTVAVVQHQWIQEVLNSYTTDSKAQRLIAQLAIASPNADGYSLDNGLIRVNGKIWIGDNAALRTKIISALHNSALGGHSGIQATYHRVQLYFCWSKRKQDVEEFVKQCLVCQQAKHNLSHPAGMLQPLPIPKRVWQDLSMDFIEGLPKSEGYITIMVVTIVSDRDPIFISAFWRELFKLYQVKLNLSTAYHPQSDGQTERVNQCLEMYLRCAIHDSPRQWKAWLPLAELWYNSSFHTSIGCSPFKALFGYEPNLGVSGPLSASTPPSVAELAQVRELHLQVLKQHLAAAQNRMKLQADRGRVELQFQPGDFVLLKLQPYTQSSVVSRPYPKLAFKYYGPFKVLERVGSVAYKLELPSDAQVHPVFHVSQLKPYTPNYSPVFSELPVLTDLEARDAQPVAILDRRLVKKGNAAITQIRVAWSGLPQSSATWEDYHVLKTRFPHALAWGQAPSSAGGAVTTSG</sequence>
<dbReference type="InterPro" id="IPR056924">
    <property type="entry name" value="SH3_Tf2-1"/>
</dbReference>
<keyword evidence="8" id="KW-0378">Hydrolase</keyword>
<dbReference type="InterPro" id="IPR021109">
    <property type="entry name" value="Peptidase_aspartic_dom_sf"/>
</dbReference>
<dbReference type="AlphaFoldDB" id="A0AAQ3SFY2"/>
<keyword evidence="5" id="KW-0479">Metal-binding</keyword>
<gene>
    <name evidence="18" type="ORF">U9M48_000419</name>
</gene>
<dbReference type="Gene3D" id="1.10.340.70">
    <property type="match status" value="1"/>
</dbReference>
<dbReference type="Gene3D" id="3.10.10.10">
    <property type="entry name" value="HIV Type 1 Reverse Transcriptase, subunit A, domain 1"/>
    <property type="match status" value="1"/>
</dbReference>
<dbReference type="InterPro" id="IPR012337">
    <property type="entry name" value="RNaseH-like_sf"/>
</dbReference>
<accession>A0AAQ3SFY2</accession>
<evidence type="ECO:0000313" key="19">
    <source>
        <dbReference type="Proteomes" id="UP001341281"/>
    </source>
</evidence>
<evidence type="ECO:0000256" key="14">
    <source>
        <dbReference type="ARBA" id="ARBA00023172"/>
    </source>
</evidence>
<evidence type="ECO:0000256" key="6">
    <source>
        <dbReference type="ARBA" id="ARBA00022750"/>
    </source>
</evidence>
<evidence type="ECO:0000256" key="7">
    <source>
        <dbReference type="ARBA" id="ARBA00022759"/>
    </source>
</evidence>
<keyword evidence="4" id="KW-0540">Nuclease</keyword>
<dbReference type="PANTHER" id="PTHR37984:SF5">
    <property type="entry name" value="PROTEIN NYNRIN-LIKE"/>
    <property type="match status" value="1"/>
</dbReference>
<dbReference type="PROSITE" id="PS50994">
    <property type="entry name" value="INTEGRASE"/>
    <property type="match status" value="1"/>
</dbReference>
<dbReference type="Gene3D" id="3.30.420.10">
    <property type="entry name" value="Ribonuclease H-like superfamily/Ribonuclease H"/>
    <property type="match status" value="1"/>
</dbReference>
<evidence type="ECO:0000313" key="18">
    <source>
        <dbReference type="EMBL" id="WVZ49037.1"/>
    </source>
</evidence>
<dbReference type="PANTHER" id="PTHR37984">
    <property type="entry name" value="PROTEIN CBG26694"/>
    <property type="match status" value="1"/>
</dbReference>
<dbReference type="GO" id="GO:0006310">
    <property type="term" value="P:DNA recombination"/>
    <property type="evidence" value="ECO:0007669"/>
    <property type="project" value="UniProtKB-KW"/>
</dbReference>
<dbReference type="SUPFAM" id="SSF56672">
    <property type="entry name" value="DNA/RNA polymerases"/>
    <property type="match status" value="1"/>
</dbReference>
<dbReference type="InterPro" id="IPR041588">
    <property type="entry name" value="Integrase_H2C2"/>
</dbReference>
<dbReference type="Proteomes" id="UP001341281">
    <property type="component" value="Chromosome 01"/>
</dbReference>
<evidence type="ECO:0000256" key="2">
    <source>
        <dbReference type="ARBA" id="ARBA00022679"/>
    </source>
</evidence>
<dbReference type="GO" id="GO:0003677">
    <property type="term" value="F:DNA binding"/>
    <property type="evidence" value="ECO:0007669"/>
    <property type="project" value="UniProtKB-KW"/>
</dbReference>
<keyword evidence="9" id="KW-0460">Magnesium</keyword>
<dbReference type="InterPro" id="IPR041577">
    <property type="entry name" value="RT_RNaseH_2"/>
</dbReference>
<dbReference type="InterPro" id="IPR000477">
    <property type="entry name" value="RT_dom"/>
</dbReference>
<evidence type="ECO:0000256" key="1">
    <source>
        <dbReference type="ARBA" id="ARBA00022670"/>
    </source>
</evidence>
<evidence type="ECO:0000256" key="3">
    <source>
        <dbReference type="ARBA" id="ARBA00022695"/>
    </source>
</evidence>
<dbReference type="Pfam" id="PF00385">
    <property type="entry name" value="Chromo"/>
    <property type="match status" value="1"/>
</dbReference>
<dbReference type="InterPro" id="IPR043128">
    <property type="entry name" value="Rev_trsase/Diguanyl_cyclase"/>
</dbReference>
<dbReference type="Pfam" id="PF17919">
    <property type="entry name" value="RT_RNaseH_2"/>
    <property type="match status" value="1"/>
</dbReference>
<evidence type="ECO:0000256" key="15">
    <source>
        <dbReference type="ARBA" id="ARBA00023268"/>
    </source>
</evidence>
<dbReference type="InterPro" id="IPR050951">
    <property type="entry name" value="Retrovirus_Pol_polyprotein"/>
</dbReference>
<evidence type="ECO:0000256" key="11">
    <source>
        <dbReference type="ARBA" id="ARBA00022918"/>
    </source>
</evidence>